<evidence type="ECO:0000313" key="2">
    <source>
        <dbReference type="WBParaSite" id="nRc.2.0.1.t12914-RA"/>
    </source>
</evidence>
<dbReference type="AlphaFoldDB" id="A0A915IGJ4"/>
<accession>A0A915IGJ4</accession>
<reference evidence="2" key="1">
    <citation type="submission" date="2022-11" db="UniProtKB">
        <authorList>
            <consortium name="WormBaseParasite"/>
        </authorList>
    </citation>
    <scope>IDENTIFICATION</scope>
</reference>
<organism evidence="1 2">
    <name type="scientific">Romanomermis culicivorax</name>
    <name type="common">Nematode worm</name>
    <dbReference type="NCBI Taxonomy" id="13658"/>
    <lineage>
        <taxon>Eukaryota</taxon>
        <taxon>Metazoa</taxon>
        <taxon>Ecdysozoa</taxon>
        <taxon>Nematoda</taxon>
        <taxon>Enoplea</taxon>
        <taxon>Dorylaimia</taxon>
        <taxon>Mermithida</taxon>
        <taxon>Mermithoidea</taxon>
        <taxon>Mermithidae</taxon>
        <taxon>Romanomermis</taxon>
    </lineage>
</organism>
<dbReference type="WBParaSite" id="nRc.2.0.1.t12914-RA">
    <property type="protein sequence ID" value="nRc.2.0.1.t12914-RA"/>
    <property type="gene ID" value="nRc.2.0.1.g12914"/>
</dbReference>
<sequence length="200" mass="22737">MLTTFKERTGINDRENESMSNDYNRYFKETVIQKLFRQFQHRAVERHLEPDSINLLSGFGSDEVQKMMMPNHLYAETAAPKTLCQNGPAANWPLENVLSMSATVFVPNVGFNGNSKISLLNRSRSNSFTSSSNRKYISPFSAPDKRYASTNLGKFFICISVNFSKIKRLSSDEQISSRIFSNLDTFRIGKPKYSTDSTIS</sequence>
<proteinExistence type="predicted"/>
<protein>
    <submittedName>
        <fullName evidence="2">Uncharacterized protein</fullName>
    </submittedName>
</protein>
<evidence type="ECO:0000313" key="1">
    <source>
        <dbReference type="Proteomes" id="UP000887565"/>
    </source>
</evidence>
<keyword evidence="1" id="KW-1185">Reference proteome</keyword>
<name>A0A915IGJ4_ROMCU</name>
<dbReference type="Proteomes" id="UP000887565">
    <property type="component" value="Unplaced"/>
</dbReference>